<reference evidence="4" key="1">
    <citation type="journal article" date="2014" name="Nat. Genet.">
        <title>A reference genome for common bean and genome-wide analysis of dual domestications.</title>
        <authorList>
            <person name="Schmutz J."/>
            <person name="McClean P.E."/>
            <person name="Mamidi S."/>
            <person name="Wu G.A."/>
            <person name="Cannon S.B."/>
            <person name="Grimwood J."/>
            <person name="Jenkins J."/>
            <person name="Shu S."/>
            <person name="Song Q."/>
            <person name="Chavarro C."/>
            <person name="Torres-Torres M."/>
            <person name="Geffroy V."/>
            <person name="Moghaddam S.M."/>
            <person name="Gao D."/>
            <person name="Abernathy B."/>
            <person name="Barry K."/>
            <person name="Blair M."/>
            <person name="Brick M.A."/>
            <person name="Chovatia M."/>
            <person name="Gepts P."/>
            <person name="Goodstein D.M."/>
            <person name="Gonzales M."/>
            <person name="Hellsten U."/>
            <person name="Hyten D.L."/>
            <person name="Jia G."/>
            <person name="Kelly J.D."/>
            <person name="Kudrna D."/>
            <person name="Lee R."/>
            <person name="Richard M.M."/>
            <person name="Miklas P.N."/>
            <person name="Osorno J.M."/>
            <person name="Rodrigues J."/>
            <person name="Thareau V."/>
            <person name="Urrea C.A."/>
            <person name="Wang M."/>
            <person name="Yu Y."/>
            <person name="Zhang M."/>
            <person name="Wing R.A."/>
            <person name="Cregan P.B."/>
            <person name="Rokhsar D.S."/>
            <person name="Jackson S.A."/>
        </authorList>
    </citation>
    <scope>NUCLEOTIDE SEQUENCE [LARGE SCALE GENOMIC DNA]</scope>
    <source>
        <strain evidence="4">cv. G19833</strain>
    </source>
</reference>
<feature type="domain" description="DUF7054" evidence="2">
    <location>
        <begin position="100"/>
        <end position="184"/>
    </location>
</feature>
<proteinExistence type="predicted"/>
<dbReference type="InterPro" id="IPR055482">
    <property type="entry name" value="DUF7054"/>
</dbReference>
<dbReference type="Pfam" id="PF23156">
    <property type="entry name" value="DUF7054"/>
    <property type="match status" value="1"/>
</dbReference>
<keyword evidence="4" id="KW-1185">Reference proteome</keyword>
<dbReference type="eggNOG" id="KOG4197">
    <property type="taxonomic scope" value="Eukaryota"/>
</dbReference>
<dbReference type="STRING" id="3885.V7CJV0"/>
<dbReference type="Proteomes" id="UP000000226">
    <property type="component" value="Chromosome 2"/>
</dbReference>
<name>V7CJV0_PHAVU</name>
<protein>
    <recommendedName>
        <fullName evidence="2">DUF7054 domain-containing protein</fullName>
    </recommendedName>
</protein>
<evidence type="ECO:0000313" key="4">
    <source>
        <dbReference type="Proteomes" id="UP000000226"/>
    </source>
</evidence>
<feature type="compositionally biased region" description="Basic residues" evidence="1">
    <location>
        <begin position="24"/>
        <end position="38"/>
    </location>
</feature>
<dbReference type="EMBL" id="CM002289">
    <property type="protein sequence ID" value="ESW30409.1"/>
    <property type="molecule type" value="Genomic_DNA"/>
</dbReference>
<evidence type="ECO:0000256" key="1">
    <source>
        <dbReference type="SAM" id="MobiDB-lite"/>
    </source>
</evidence>
<sequence>MSPRTTSPFGSARRNKPRQPLPSPRRRTNNKSKPVKTLRRCSSAPLLTRLDNGDADGHCWRSGRGSFFRPKTFSDAFLSSPSPFSSPRIHTKQIIKGYDKEAKVVVNVTVEGSPGPVRTMVKLGSSVDDTIKLVVNKYREEGRSPDINPNMASSFQLHHSHFSLQSLDKSEVIADVGSRSFYLRKNSDASVMTSFHSGSAPQLVIRGSTPSIANPPFLFPSFLSRKINKIVRRAQRLWNILVCSQ</sequence>
<dbReference type="AlphaFoldDB" id="V7CJV0"/>
<dbReference type="PANTHER" id="PTHR33270:SF6">
    <property type="entry name" value="OS02G0448600 PROTEIN"/>
    <property type="match status" value="1"/>
</dbReference>
<evidence type="ECO:0000259" key="2">
    <source>
        <dbReference type="Pfam" id="PF23156"/>
    </source>
</evidence>
<feature type="region of interest" description="Disordered" evidence="1">
    <location>
        <begin position="1"/>
        <end position="38"/>
    </location>
</feature>
<accession>V7CJV0</accession>
<gene>
    <name evidence="3" type="ORF">PHAVU_002G151100g</name>
</gene>
<dbReference type="InterPro" id="IPR040358">
    <property type="entry name" value="At4g22758-like"/>
</dbReference>
<evidence type="ECO:0000313" key="3">
    <source>
        <dbReference type="EMBL" id="ESW30409.1"/>
    </source>
</evidence>
<organism evidence="3 4">
    <name type="scientific">Phaseolus vulgaris</name>
    <name type="common">Kidney bean</name>
    <name type="synonym">French bean</name>
    <dbReference type="NCBI Taxonomy" id="3885"/>
    <lineage>
        <taxon>Eukaryota</taxon>
        <taxon>Viridiplantae</taxon>
        <taxon>Streptophyta</taxon>
        <taxon>Embryophyta</taxon>
        <taxon>Tracheophyta</taxon>
        <taxon>Spermatophyta</taxon>
        <taxon>Magnoliopsida</taxon>
        <taxon>eudicotyledons</taxon>
        <taxon>Gunneridae</taxon>
        <taxon>Pentapetalae</taxon>
        <taxon>rosids</taxon>
        <taxon>fabids</taxon>
        <taxon>Fabales</taxon>
        <taxon>Fabaceae</taxon>
        <taxon>Papilionoideae</taxon>
        <taxon>50 kb inversion clade</taxon>
        <taxon>NPAAA clade</taxon>
        <taxon>indigoferoid/millettioid clade</taxon>
        <taxon>Phaseoleae</taxon>
        <taxon>Phaseolus</taxon>
    </lineage>
</organism>
<dbReference type="OMA" id="NLHQSIA"/>
<dbReference type="PANTHER" id="PTHR33270">
    <property type="entry name" value="BNAC05G50380D PROTEIN"/>
    <property type="match status" value="1"/>
</dbReference>
<dbReference type="OrthoDB" id="1885101at2759"/>
<dbReference type="Gramene" id="ESW30409">
    <property type="protein sequence ID" value="ESW30409"/>
    <property type="gene ID" value="PHAVU_002G151100g"/>
</dbReference>